<feature type="transmembrane region" description="Helical" evidence="1">
    <location>
        <begin position="104"/>
        <end position="121"/>
    </location>
</feature>
<reference evidence="2" key="1">
    <citation type="submission" date="2020-10" db="EMBL/GenBank/DDBJ databases">
        <authorList>
            <person name="Gilroy R."/>
        </authorList>
    </citation>
    <scope>NUCLEOTIDE SEQUENCE</scope>
    <source>
        <strain evidence="2">ChiSjej6B24-2974</strain>
    </source>
</reference>
<evidence type="ECO:0000313" key="3">
    <source>
        <dbReference type="Proteomes" id="UP000824260"/>
    </source>
</evidence>
<evidence type="ECO:0000256" key="1">
    <source>
        <dbReference type="SAM" id="Phobius"/>
    </source>
</evidence>
<dbReference type="Proteomes" id="UP000824260">
    <property type="component" value="Unassembled WGS sequence"/>
</dbReference>
<gene>
    <name evidence="2" type="ORF">IAA52_03150</name>
</gene>
<dbReference type="InterPro" id="IPR024529">
    <property type="entry name" value="ECF_trnsprt_substrate-spec"/>
</dbReference>
<sequence>MRKSIRELVLAAVCLALCLYLPFLTGQIPQWGNMLSPMHIPVLLCGLMCGWPYAMTVGLIAPPLRYALFGMPPIMPTGAAMMVELAVYGLSASLLRRALPKRPAYLYVSLILAMLLGRVAWGAARLALAGLSNGVFTFAEFLAGAFTTAVPGIICHILIIPPVVMALEKVRGRAMA</sequence>
<keyword evidence="1" id="KW-0472">Membrane</keyword>
<evidence type="ECO:0000313" key="2">
    <source>
        <dbReference type="EMBL" id="HIQ82082.1"/>
    </source>
</evidence>
<organism evidence="2 3">
    <name type="scientific">Candidatus Pullichristensenella stercorigallinarum</name>
    <dbReference type="NCBI Taxonomy" id="2840909"/>
    <lineage>
        <taxon>Bacteria</taxon>
        <taxon>Bacillati</taxon>
        <taxon>Bacillota</taxon>
        <taxon>Clostridia</taxon>
        <taxon>Candidatus Pullichristensenella</taxon>
    </lineage>
</organism>
<feature type="transmembrane region" description="Helical" evidence="1">
    <location>
        <begin position="36"/>
        <end position="61"/>
    </location>
</feature>
<feature type="transmembrane region" description="Helical" evidence="1">
    <location>
        <begin position="141"/>
        <end position="167"/>
    </location>
</feature>
<accession>A0A9D0ZKY8</accession>
<dbReference type="Gene3D" id="1.10.1760.20">
    <property type="match status" value="1"/>
</dbReference>
<protein>
    <submittedName>
        <fullName evidence="2">ECF transporter S component</fullName>
    </submittedName>
</protein>
<name>A0A9D0ZKY8_9FIRM</name>
<comment type="caution">
    <text evidence="2">The sequence shown here is derived from an EMBL/GenBank/DDBJ whole genome shotgun (WGS) entry which is preliminary data.</text>
</comment>
<dbReference type="GO" id="GO:0022857">
    <property type="term" value="F:transmembrane transporter activity"/>
    <property type="evidence" value="ECO:0007669"/>
    <property type="project" value="InterPro"/>
</dbReference>
<keyword evidence="1" id="KW-1133">Transmembrane helix</keyword>
<dbReference type="AlphaFoldDB" id="A0A9D0ZKY8"/>
<reference evidence="2" key="2">
    <citation type="journal article" date="2021" name="PeerJ">
        <title>Extensive microbial diversity within the chicken gut microbiome revealed by metagenomics and culture.</title>
        <authorList>
            <person name="Gilroy R."/>
            <person name="Ravi A."/>
            <person name="Getino M."/>
            <person name="Pursley I."/>
            <person name="Horton D.L."/>
            <person name="Alikhan N.F."/>
            <person name="Baker D."/>
            <person name="Gharbi K."/>
            <person name="Hall N."/>
            <person name="Watson M."/>
            <person name="Adriaenssens E.M."/>
            <person name="Foster-Nyarko E."/>
            <person name="Jarju S."/>
            <person name="Secka A."/>
            <person name="Antonio M."/>
            <person name="Oren A."/>
            <person name="Chaudhuri R.R."/>
            <person name="La Ragione R."/>
            <person name="Hildebrand F."/>
            <person name="Pallen M.J."/>
        </authorList>
    </citation>
    <scope>NUCLEOTIDE SEQUENCE</scope>
    <source>
        <strain evidence="2">ChiSjej6B24-2974</strain>
    </source>
</reference>
<proteinExistence type="predicted"/>
<dbReference type="Pfam" id="PF12822">
    <property type="entry name" value="ECF_trnsprt"/>
    <property type="match status" value="1"/>
</dbReference>
<keyword evidence="1" id="KW-0812">Transmembrane</keyword>
<dbReference type="EMBL" id="DVFZ01000033">
    <property type="protein sequence ID" value="HIQ82082.1"/>
    <property type="molecule type" value="Genomic_DNA"/>
</dbReference>